<dbReference type="KEGG" id="scas:SACC_01860"/>
<evidence type="ECO:0000259" key="2">
    <source>
        <dbReference type="PROSITE" id="PS51134"/>
    </source>
</evidence>
<sequence>MTLSCPVCGSSEIIWNEKKGEVVCGVCGTVIDIIYSYSMTESDTEEIVIDNKYYKDEIKIKESRVKEFMKNENNIRKINEYEIILNSMLLDKKYRIIYKILNEEGILGGIKAKTKVGLLIYFRYAYNNEYLKILEKLGIKKALIRKNIRKIGNKKMRRVLDKIIEEIEQI</sequence>
<dbReference type="Gene3D" id="2.20.25.10">
    <property type="match status" value="1"/>
</dbReference>
<keyword evidence="1" id="KW-0479">Metal-binding</keyword>
<dbReference type="RefSeq" id="WP_229571190.1">
    <property type="nucleotide sequence ID" value="NZ_AP025226.1"/>
</dbReference>
<dbReference type="GeneID" id="68864908"/>
<dbReference type="SUPFAM" id="SSF57783">
    <property type="entry name" value="Zinc beta-ribbon"/>
    <property type="match status" value="1"/>
</dbReference>
<feature type="domain" description="TFIIB-type" evidence="2">
    <location>
        <begin position="1"/>
        <end position="32"/>
    </location>
</feature>
<dbReference type="Proteomes" id="UP001319921">
    <property type="component" value="Chromosome"/>
</dbReference>
<keyword evidence="4" id="KW-1185">Reference proteome</keyword>
<evidence type="ECO:0000313" key="4">
    <source>
        <dbReference type="Proteomes" id="UP001319921"/>
    </source>
</evidence>
<dbReference type="EMBL" id="AP025226">
    <property type="protein sequence ID" value="BDB97169.1"/>
    <property type="molecule type" value="Genomic_DNA"/>
</dbReference>
<dbReference type="AlphaFoldDB" id="A0AAQ4CMY8"/>
<keyword evidence="1" id="KW-0862">Zinc</keyword>
<proteinExistence type="predicted"/>
<protein>
    <recommendedName>
        <fullName evidence="2">TFIIB-type domain-containing protein</fullName>
    </recommendedName>
</protein>
<name>A0AAQ4CMY8_9CREN</name>
<dbReference type="GO" id="GO:0008270">
    <property type="term" value="F:zinc ion binding"/>
    <property type="evidence" value="ECO:0007669"/>
    <property type="project" value="UniProtKB-KW"/>
</dbReference>
<dbReference type="Pfam" id="PF08271">
    <property type="entry name" value="Zn_Ribbon_TF"/>
    <property type="match status" value="1"/>
</dbReference>
<dbReference type="PROSITE" id="PS51134">
    <property type="entry name" value="ZF_TFIIB"/>
    <property type="match status" value="1"/>
</dbReference>
<organism evidence="3 4">
    <name type="scientific">Saccharolobus caldissimus</name>
    <dbReference type="NCBI Taxonomy" id="1702097"/>
    <lineage>
        <taxon>Archaea</taxon>
        <taxon>Thermoproteota</taxon>
        <taxon>Thermoprotei</taxon>
        <taxon>Sulfolobales</taxon>
        <taxon>Sulfolobaceae</taxon>
        <taxon>Saccharolobus</taxon>
    </lineage>
</organism>
<dbReference type="InterPro" id="IPR013137">
    <property type="entry name" value="Znf_TFIIB"/>
</dbReference>
<reference evidence="3 4" key="1">
    <citation type="journal article" date="2022" name="Microbiol. Resour. Announc.">
        <title>Complete Genome Sequence of the Hyperthermophilic and Acidophilic Archaeon Saccharolobus caldissimus Strain HS-3T.</title>
        <authorList>
            <person name="Sakai H.D."/>
            <person name="Kurosawa N."/>
        </authorList>
    </citation>
    <scope>NUCLEOTIDE SEQUENCE [LARGE SCALE GENOMIC DNA]</scope>
    <source>
        <strain evidence="3 4">JCM32116</strain>
    </source>
</reference>
<evidence type="ECO:0000256" key="1">
    <source>
        <dbReference type="PROSITE-ProRule" id="PRU00469"/>
    </source>
</evidence>
<keyword evidence="1" id="KW-0863">Zinc-finger</keyword>
<evidence type="ECO:0000313" key="3">
    <source>
        <dbReference type="EMBL" id="BDB97169.1"/>
    </source>
</evidence>
<gene>
    <name evidence="3" type="ORF">SACC_01860</name>
</gene>
<accession>A0AAQ4CMY8</accession>